<dbReference type="SMART" id="SM00220">
    <property type="entry name" value="S_TKc"/>
    <property type="match status" value="1"/>
</dbReference>
<organism evidence="8 9">
    <name type="scientific">Ichthyophthirius multifiliis</name>
    <name type="common">White spot disease agent</name>
    <name type="synonym">Ich</name>
    <dbReference type="NCBI Taxonomy" id="5932"/>
    <lineage>
        <taxon>Eukaryota</taxon>
        <taxon>Sar</taxon>
        <taxon>Alveolata</taxon>
        <taxon>Ciliophora</taxon>
        <taxon>Intramacronucleata</taxon>
        <taxon>Oligohymenophorea</taxon>
        <taxon>Hymenostomatida</taxon>
        <taxon>Ophryoglenina</taxon>
        <taxon>Ichthyophthirius</taxon>
    </lineage>
</organism>
<evidence type="ECO:0000313" key="9">
    <source>
        <dbReference type="Proteomes" id="UP000008983"/>
    </source>
</evidence>
<feature type="domain" description="Protein kinase" evidence="7">
    <location>
        <begin position="13"/>
        <end position="282"/>
    </location>
</feature>
<dbReference type="InterPro" id="IPR050235">
    <property type="entry name" value="CK1_Ser-Thr_kinase"/>
</dbReference>
<dbReference type="Pfam" id="PF00069">
    <property type="entry name" value="Pkinase"/>
    <property type="match status" value="1"/>
</dbReference>
<dbReference type="InterPro" id="IPR000719">
    <property type="entry name" value="Prot_kinase_dom"/>
</dbReference>
<dbReference type="GeneID" id="14904113"/>
<evidence type="ECO:0000256" key="3">
    <source>
        <dbReference type="ARBA" id="ARBA00022840"/>
    </source>
</evidence>
<keyword evidence="6" id="KW-0808">Transferase</keyword>
<dbReference type="InParanoid" id="G0R3B2"/>
<dbReference type="GO" id="GO:0005524">
    <property type="term" value="F:ATP binding"/>
    <property type="evidence" value="ECO:0007669"/>
    <property type="project" value="UniProtKB-UniRule"/>
</dbReference>
<dbReference type="InterPro" id="IPR017441">
    <property type="entry name" value="Protein_kinase_ATP_BS"/>
</dbReference>
<dbReference type="OrthoDB" id="5800476at2759"/>
<dbReference type="GO" id="GO:0004674">
    <property type="term" value="F:protein serine/threonine kinase activity"/>
    <property type="evidence" value="ECO:0007669"/>
    <property type="project" value="UniProtKB-KW"/>
</dbReference>
<name>G0R3B2_ICHMU</name>
<dbReference type="EC" id="2.7.11.1" evidence="1"/>
<dbReference type="Gene3D" id="1.10.510.10">
    <property type="entry name" value="Transferase(Phosphotransferase) domain 1"/>
    <property type="match status" value="1"/>
</dbReference>
<evidence type="ECO:0000256" key="6">
    <source>
        <dbReference type="RuleBase" id="RU000304"/>
    </source>
</evidence>
<evidence type="ECO:0000313" key="8">
    <source>
        <dbReference type="EMBL" id="EGR28031.1"/>
    </source>
</evidence>
<evidence type="ECO:0000256" key="1">
    <source>
        <dbReference type="ARBA" id="ARBA00012513"/>
    </source>
</evidence>
<keyword evidence="9" id="KW-1185">Reference proteome</keyword>
<evidence type="ECO:0000256" key="5">
    <source>
        <dbReference type="PROSITE-ProRule" id="PRU10141"/>
    </source>
</evidence>
<dbReference type="FunFam" id="1.10.510.10:FF:000596">
    <property type="entry name" value="CK1 family protein kinase"/>
    <property type="match status" value="1"/>
</dbReference>
<dbReference type="PROSITE" id="PS00108">
    <property type="entry name" value="PROTEIN_KINASE_ST"/>
    <property type="match status" value="1"/>
</dbReference>
<comment type="similarity">
    <text evidence="6">Belongs to the protein kinase superfamily.</text>
</comment>
<keyword evidence="6" id="KW-0418">Kinase</keyword>
<dbReference type="EMBL" id="GL984297">
    <property type="protein sequence ID" value="EGR28031.1"/>
    <property type="molecule type" value="Genomic_DNA"/>
</dbReference>
<dbReference type="STRING" id="857967.G0R3B2"/>
<dbReference type="InterPro" id="IPR008271">
    <property type="entry name" value="Ser/Thr_kinase_AS"/>
</dbReference>
<proteinExistence type="inferred from homology"/>
<dbReference type="PROSITE" id="PS50011">
    <property type="entry name" value="PROTEIN_KINASE_DOM"/>
    <property type="match status" value="1"/>
</dbReference>
<dbReference type="InterPro" id="IPR011009">
    <property type="entry name" value="Kinase-like_dom_sf"/>
</dbReference>
<dbReference type="eggNOG" id="KOG1164">
    <property type="taxonomic scope" value="Eukaryota"/>
</dbReference>
<keyword evidence="6" id="KW-0723">Serine/threonine-protein kinase</keyword>
<dbReference type="AlphaFoldDB" id="G0R3B2"/>
<accession>G0R3B2</accession>
<feature type="binding site" evidence="5">
    <location>
        <position position="42"/>
    </location>
    <ligand>
        <name>ATP</name>
        <dbReference type="ChEBI" id="CHEBI:30616"/>
    </ligand>
</feature>
<dbReference type="SUPFAM" id="SSF56112">
    <property type="entry name" value="Protein kinase-like (PK-like)"/>
    <property type="match status" value="1"/>
</dbReference>
<evidence type="ECO:0000256" key="4">
    <source>
        <dbReference type="ARBA" id="ARBA00023860"/>
    </source>
</evidence>
<keyword evidence="3 5" id="KW-0067">ATP-binding</keyword>
<sequence>MGDIKDTKINGKYLIGQKLGSGSFGDIYLATNIETIEIVAVKLEDCKSKQPQLLFEAKIMKALQDKVGIPKLYWFGQECGCNIMIIDLLGPSLEDLFNLCKRKFSLKASIMLFDQLVQRIETIHQKGYIHRDIKPDNFLIGLGKKSNLIHIIDYGLGKKFRDSKTHQHIPYRENKNLTGTARYASINAHLGIEQSRRDDLEALGYVLVYFLKGYLPWQGIKANNKQEKYSKIMEKKMSTPVEILCKGLPIEFSTYLNYCKSLRFEDKPDYLYLRKMLKEIFYKENYEWDFMYDWCLPIGVKLYIFLKLKSFYILQRENKQVIIKMEKLLFLLILVLLSINNKFQI</sequence>
<dbReference type="Proteomes" id="UP000008983">
    <property type="component" value="Unassembled WGS sequence"/>
</dbReference>
<keyword evidence="2 5" id="KW-0547">Nucleotide-binding</keyword>
<protein>
    <recommendedName>
        <fullName evidence="4">Casein kinase I</fullName>
        <ecNumber evidence="1">2.7.11.1</ecNumber>
    </recommendedName>
</protein>
<dbReference type="OMA" id="IFDWTFL"/>
<dbReference type="PANTHER" id="PTHR11909">
    <property type="entry name" value="CASEIN KINASE-RELATED"/>
    <property type="match status" value="1"/>
</dbReference>
<dbReference type="RefSeq" id="XP_004027376.1">
    <property type="nucleotide sequence ID" value="XM_004027327.1"/>
</dbReference>
<reference evidence="8 9" key="1">
    <citation type="submission" date="2011-07" db="EMBL/GenBank/DDBJ databases">
        <authorList>
            <person name="Coyne R."/>
            <person name="Brami D."/>
            <person name="Johnson J."/>
            <person name="Hostetler J."/>
            <person name="Hannick L."/>
            <person name="Clark T."/>
            <person name="Cassidy-Hanley D."/>
            <person name="Inman J."/>
        </authorList>
    </citation>
    <scope>NUCLEOTIDE SEQUENCE [LARGE SCALE GENOMIC DNA]</scope>
    <source>
        <strain evidence="8 9">G5</strain>
    </source>
</reference>
<evidence type="ECO:0000259" key="7">
    <source>
        <dbReference type="PROSITE" id="PS50011"/>
    </source>
</evidence>
<gene>
    <name evidence="8" type="ORF">IMG5_184330</name>
</gene>
<evidence type="ECO:0000256" key="2">
    <source>
        <dbReference type="ARBA" id="ARBA00022741"/>
    </source>
</evidence>
<dbReference type="PROSITE" id="PS00107">
    <property type="entry name" value="PROTEIN_KINASE_ATP"/>
    <property type="match status" value="1"/>
</dbReference>